<gene>
    <name evidence="1" type="ORF">E7201_01115</name>
</gene>
<sequence length="198" mass="23139">MRKITLLFVLFFCILSVQVFAAERIPLRVAQFPLLVQSRMNPAQNVQDNLEKRIDRSLHVPLNSTLNAVFYIPEKECLAAFEEAEQEAVGKRKLKELMRPVAEKLQADLVVLPVLTGYEQYETMSWYRWGRHITHSYAAVEIMGYDKAKDEVFSKGATRQFHDEYSTQADVSLLAYEAMDEALQRAKIHERIWTWRER</sequence>
<dbReference type="Proteomes" id="UP000761380">
    <property type="component" value="Unassembled WGS sequence"/>
</dbReference>
<accession>A0A927WNV7</accession>
<name>A0A927WNV7_SELRU</name>
<reference evidence="1" key="1">
    <citation type="submission" date="2019-04" db="EMBL/GenBank/DDBJ databases">
        <title>Evolution of Biomass-Degrading Anaerobic Consortia Revealed by Metagenomics.</title>
        <authorList>
            <person name="Peng X."/>
        </authorList>
    </citation>
    <scope>NUCLEOTIDE SEQUENCE</scope>
    <source>
        <strain evidence="1">SIG240</strain>
    </source>
</reference>
<organism evidence="1 2">
    <name type="scientific">Selenomonas ruminantium</name>
    <dbReference type="NCBI Taxonomy" id="971"/>
    <lineage>
        <taxon>Bacteria</taxon>
        <taxon>Bacillati</taxon>
        <taxon>Bacillota</taxon>
        <taxon>Negativicutes</taxon>
        <taxon>Selenomonadales</taxon>
        <taxon>Selenomonadaceae</taxon>
        <taxon>Selenomonas</taxon>
    </lineage>
</organism>
<dbReference type="RefSeq" id="WP_173435756.1">
    <property type="nucleotide sequence ID" value="NZ_CAMOFN010000031.1"/>
</dbReference>
<dbReference type="EMBL" id="SVBY01000005">
    <property type="protein sequence ID" value="MBE6091771.1"/>
    <property type="molecule type" value="Genomic_DNA"/>
</dbReference>
<evidence type="ECO:0000313" key="2">
    <source>
        <dbReference type="Proteomes" id="UP000761380"/>
    </source>
</evidence>
<protein>
    <submittedName>
        <fullName evidence="1">Uncharacterized protein</fullName>
    </submittedName>
</protein>
<evidence type="ECO:0000313" key="1">
    <source>
        <dbReference type="EMBL" id="MBE6091771.1"/>
    </source>
</evidence>
<dbReference type="AlphaFoldDB" id="A0A927WNV7"/>
<comment type="caution">
    <text evidence="1">The sequence shown here is derived from an EMBL/GenBank/DDBJ whole genome shotgun (WGS) entry which is preliminary data.</text>
</comment>
<proteinExistence type="predicted"/>